<evidence type="ECO:0000313" key="2">
    <source>
        <dbReference type="Proteomes" id="UP000241362"/>
    </source>
</evidence>
<protein>
    <submittedName>
        <fullName evidence="1">Uncharacterized protein</fullName>
    </submittedName>
</protein>
<evidence type="ECO:0000313" key="1">
    <source>
        <dbReference type="EMBL" id="PTE15950.1"/>
    </source>
</evidence>
<organism evidence="1 2">
    <name type="scientific">Fuscovulum blasticum DSM 2131</name>
    <dbReference type="NCBI Taxonomy" id="1188250"/>
    <lineage>
        <taxon>Bacteria</taxon>
        <taxon>Pseudomonadati</taxon>
        <taxon>Pseudomonadota</taxon>
        <taxon>Alphaproteobacteria</taxon>
        <taxon>Rhodobacterales</taxon>
        <taxon>Paracoccaceae</taxon>
        <taxon>Pseudogemmobacter</taxon>
    </lineage>
</organism>
<sequence length="128" mass="13991">MTTFPGIAGDIEALIGTELTTELLRHWGGCQLSIPRRAEGSALARVIGVDAAETIIREIGHGRVTLPCGSLRGAKRRRAEAERMLRAGASLQEVARACDMHTRTVSNYRAAIENEANSRQMTLRFDSE</sequence>
<gene>
    <name evidence="1" type="ORF">C5F44_02615</name>
</gene>
<name>A0A2T4JDF8_FUSBL</name>
<accession>A0A2T4JDF8</accession>
<keyword evidence="2" id="KW-1185">Reference proteome</keyword>
<dbReference type="Pfam" id="PF13384">
    <property type="entry name" value="HTH_23"/>
    <property type="match status" value="1"/>
</dbReference>
<dbReference type="RefSeq" id="WP_107671959.1">
    <property type="nucleotide sequence ID" value="NZ_PZKE01000002.1"/>
</dbReference>
<dbReference type="EMBL" id="PZKE01000002">
    <property type="protein sequence ID" value="PTE15950.1"/>
    <property type="molecule type" value="Genomic_DNA"/>
</dbReference>
<dbReference type="Proteomes" id="UP000241362">
    <property type="component" value="Unassembled WGS sequence"/>
</dbReference>
<dbReference type="AlphaFoldDB" id="A0A2T4JDF8"/>
<reference evidence="1 2" key="1">
    <citation type="submission" date="2018-03" db="EMBL/GenBank/DDBJ databases">
        <title>Rhodobacter blasticus.</title>
        <authorList>
            <person name="Meyer T.E."/>
            <person name="Miller S."/>
            <person name="Lodha T."/>
            <person name="Gandham S."/>
            <person name="Chintalapati S."/>
            <person name="Chintalapati V.R."/>
        </authorList>
    </citation>
    <scope>NUCLEOTIDE SEQUENCE [LARGE SCALE GENOMIC DNA]</scope>
    <source>
        <strain evidence="1 2">DSM 2131</strain>
    </source>
</reference>
<comment type="caution">
    <text evidence="1">The sequence shown here is derived from an EMBL/GenBank/DDBJ whole genome shotgun (WGS) entry which is preliminary data.</text>
</comment>
<proteinExistence type="predicted"/>